<dbReference type="Proteomes" id="UP000663828">
    <property type="component" value="Unassembled WGS sequence"/>
</dbReference>
<feature type="transmembrane region" description="Helical" evidence="1">
    <location>
        <begin position="158"/>
        <end position="178"/>
    </location>
</feature>
<gene>
    <name evidence="2" type="ORF">XAT740_LOCUS60159</name>
</gene>
<proteinExistence type="predicted"/>
<keyword evidence="1" id="KW-0812">Transmembrane</keyword>
<name>A0A816GU79_ADIRI</name>
<reference evidence="2" key="1">
    <citation type="submission" date="2021-02" db="EMBL/GenBank/DDBJ databases">
        <authorList>
            <person name="Nowell W R."/>
        </authorList>
    </citation>
    <scope>NUCLEOTIDE SEQUENCE</scope>
</reference>
<dbReference type="AlphaFoldDB" id="A0A816GU79"/>
<feature type="non-terminal residue" evidence="2">
    <location>
        <position position="1"/>
    </location>
</feature>
<dbReference type="SUPFAM" id="SSF81324">
    <property type="entry name" value="Voltage-gated potassium channels"/>
    <property type="match status" value="1"/>
</dbReference>
<sequence length="342" mass="39953">IFERIIIPFYSSSKSINQIKHLLPFAFSEEYFRKELEFYGLLEYYQTNDITQILLTEHTDSLSYLLTGKCLCQCIVNCVSCMSCAMGVSEMISNRCHHPRLINLLIGDVVLSLILLWTLFYEQYSDKILLKIRLEAYKSSQVKSTRDKLIVLSSCRSFTFIIQLIFASLSFIITLLSYERKNTWYFIIGLAFRHLLLIRLCLPDLCHSIDILYHNGRASFRVLSNFFLFFLTIFFICIWIGFTIYITDSSVTHSAQLTPSRYAYFVYHIILNVGYGDTAEKSVLSFVILILMTLIACPLLIIIYQNFIQELNVITSRSSHVETFHHTSYVNHLIRHVNRHRM</sequence>
<organism evidence="2 3">
    <name type="scientific">Adineta ricciae</name>
    <name type="common">Rotifer</name>
    <dbReference type="NCBI Taxonomy" id="249248"/>
    <lineage>
        <taxon>Eukaryota</taxon>
        <taxon>Metazoa</taxon>
        <taxon>Spiralia</taxon>
        <taxon>Gnathifera</taxon>
        <taxon>Rotifera</taxon>
        <taxon>Eurotatoria</taxon>
        <taxon>Bdelloidea</taxon>
        <taxon>Adinetida</taxon>
        <taxon>Adinetidae</taxon>
        <taxon>Adineta</taxon>
    </lineage>
</organism>
<evidence type="ECO:0000256" key="1">
    <source>
        <dbReference type="SAM" id="Phobius"/>
    </source>
</evidence>
<feature type="transmembrane region" description="Helical" evidence="1">
    <location>
        <begin position="283"/>
        <end position="304"/>
    </location>
</feature>
<protein>
    <submittedName>
        <fullName evidence="2">Uncharacterized protein</fullName>
    </submittedName>
</protein>
<keyword evidence="3" id="KW-1185">Reference proteome</keyword>
<feature type="transmembrane region" description="Helical" evidence="1">
    <location>
        <begin position="222"/>
        <end position="246"/>
    </location>
</feature>
<keyword evidence="1" id="KW-1133">Transmembrane helix</keyword>
<comment type="caution">
    <text evidence="2">The sequence shown here is derived from an EMBL/GenBank/DDBJ whole genome shotgun (WGS) entry which is preliminary data.</text>
</comment>
<keyword evidence="1" id="KW-0472">Membrane</keyword>
<accession>A0A816GU79</accession>
<dbReference type="EMBL" id="CAJNOR010014581">
    <property type="protein sequence ID" value="CAF1678892.1"/>
    <property type="molecule type" value="Genomic_DNA"/>
</dbReference>
<feature type="transmembrane region" description="Helical" evidence="1">
    <location>
        <begin position="101"/>
        <end position="121"/>
    </location>
</feature>
<evidence type="ECO:0000313" key="3">
    <source>
        <dbReference type="Proteomes" id="UP000663828"/>
    </source>
</evidence>
<evidence type="ECO:0000313" key="2">
    <source>
        <dbReference type="EMBL" id="CAF1678892.1"/>
    </source>
</evidence>
<dbReference type="Gene3D" id="1.10.287.70">
    <property type="match status" value="1"/>
</dbReference>